<dbReference type="HOGENOM" id="CLU_086500_5_1_11"/>
<reference evidence="1 2" key="1">
    <citation type="journal article" date="2011" name="J. Bacteriol.">
        <title>Complete genome sequence of Amycolicicoccus subflavus DQS3-9A1T, an actinomycete isolated from crude oil-polluted soil.</title>
        <authorList>
            <person name="Cai M."/>
            <person name="Chen W.M."/>
            <person name="Nie Y."/>
            <person name="Chi C.Q."/>
            <person name="Wang Y.N."/>
            <person name="Tang Y.Q."/>
            <person name="Li G.Y."/>
            <person name="Wu X.L."/>
        </authorList>
    </citation>
    <scope>NUCLEOTIDE SEQUENCE [LARGE SCALE GENOMIC DNA]</scope>
    <source>
        <strain evidence="2">DSM 45089 / DQS3-9A1</strain>
    </source>
</reference>
<dbReference type="Pfam" id="PF04134">
    <property type="entry name" value="DCC1-like"/>
    <property type="match status" value="1"/>
</dbReference>
<sequence>MAWQETGALDLFGISAEDGAAAAWALEQDGTRHRGAGAVNAALSAALGTRIPLRVYSLWGVRWLQDRAYQWVADNRHRMPGGSRTCTLD</sequence>
<name>F6EMB4_HOYSD</name>
<dbReference type="KEGG" id="asd:AS9A_0868"/>
<keyword evidence="2" id="KW-1185">Reference proteome</keyword>
<dbReference type="AlphaFoldDB" id="F6EMB4"/>
<dbReference type="GO" id="GO:0015035">
    <property type="term" value="F:protein-disulfide reductase activity"/>
    <property type="evidence" value="ECO:0007669"/>
    <property type="project" value="InterPro"/>
</dbReference>
<dbReference type="InterPro" id="IPR007263">
    <property type="entry name" value="DCC1-like"/>
</dbReference>
<organism evidence="1 2">
    <name type="scientific">Hoyosella subflava (strain DSM 45089 / JCM 17490 / NBRC 109087 / DQS3-9A1)</name>
    <name type="common">Amycolicicoccus subflavus</name>
    <dbReference type="NCBI Taxonomy" id="443218"/>
    <lineage>
        <taxon>Bacteria</taxon>
        <taxon>Bacillati</taxon>
        <taxon>Actinomycetota</taxon>
        <taxon>Actinomycetes</taxon>
        <taxon>Mycobacteriales</taxon>
        <taxon>Hoyosellaceae</taxon>
        <taxon>Hoyosella</taxon>
    </lineage>
</organism>
<evidence type="ECO:0000313" key="1">
    <source>
        <dbReference type="EMBL" id="AEF39320.1"/>
    </source>
</evidence>
<proteinExistence type="predicted"/>
<dbReference type="eggNOG" id="COG3011">
    <property type="taxonomic scope" value="Bacteria"/>
</dbReference>
<evidence type="ECO:0000313" key="2">
    <source>
        <dbReference type="Proteomes" id="UP000009235"/>
    </source>
</evidence>
<dbReference type="Proteomes" id="UP000009235">
    <property type="component" value="Chromosome"/>
</dbReference>
<dbReference type="STRING" id="443218.AS9A_0868"/>
<protein>
    <submittedName>
        <fullName evidence="1">Uncharacterized protein</fullName>
    </submittedName>
</protein>
<dbReference type="EMBL" id="CP002786">
    <property type="protein sequence ID" value="AEF39320.1"/>
    <property type="molecule type" value="Genomic_DNA"/>
</dbReference>
<accession>F6EMB4</accession>
<gene>
    <name evidence="1" type="ordered locus">AS9A_0868</name>
</gene>